<feature type="chain" id="PRO_5042175933" evidence="7">
    <location>
        <begin position="16"/>
        <end position="706"/>
    </location>
</feature>
<gene>
    <name evidence="8" type="ORF">CTAYLR_004245</name>
</gene>
<evidence type="ECO:0000256" key="5">
    <source>
        <dbReference type="ARBA" id="ARBA00023136"/>
    </source>
</evidence>
<accession>A0AAD7UCF8</accession>
<evidence type="ECO:0000256" key="6">
    <source>
        <dbReference type="ARBA" id="ARBA00023180"/>
    </source>
</evidence>
<dbReference type="EMBL" id="JAQMWT010000381">
    <property type="protein sequence ID" value="KAJ8602357.1"/>
    <property type="molecule type" value="Genomic_DNA"/>
</dbReference>
<keyword evidence="5" id="KW-0472">Membrane</keyword>
<dbReference type="GO" id="GO:0035269">
    <property type="term" value="P:protein O-linked glycosylation via mannose"/>
    <property type="evidence" value="ECO:0007669"/>
    <property type="project" value="TreeGrafter"/>
</dbReference>
<keyword evidence="7" id="KW-0732">Signal</keyword>
<comment type="subcellular location">
    <subcellularLocation>
        <location evidence="1">Membrane</location>
        <topology evidence="1">Single-pass type II membrane protein</topology>
    </subcellularLocation>
</comment>
<dbReference type="SUPFAM" id="SSF53448">
    <property type="entry name" value="Nucleotide-diphospho-sugar transferases"/>
    <property type="match status" value="1"/>
</dbReference>
<comment type="caution">
    <text evidence="8">The sequence shown here is derived from an EMBL/GenBank/DDBJ whole genome shotgun (WGS) entry which is preliminary data.</text>
</comment>
<reference evidence="8" key="1">
    <citation type="submission" date="2023-01" db="EMBL/GenBank/DDBJ databases">
        <title>Metagenome sequencing of chrysophaentin producing Chrysophaeum taylorii.</title>
        <authorList>
            <person name="Davison J."/>
            <person name="Bewley C."/>
        </authorList>
    </citation>
    <scope>NUCLEOTIDE SEQUENCE</scope>
    <source>
        <strain evidence="8">NIES-1699</strain>
    </source>
</reference>
<evidence type="ECO:0000256" key="2">
    <source>
        <dbReference type="ARBA" id="ARBA00022692"/>
    </source>
</evidence>
<evidence type="ECO:0000256" key="1">
    <source>
        <dbReference type="ARBA" id="ARBA00004606"/>
    </source>
</evidence>
<evidence type="ECO:0000256" key="3">
    <source>
        <dbReference type="ARBA" id="ARBA00022968"/>
    </source>
</evidence>
<evidence type="ECO:0000256" key="4">
    <source>
        <dbReference type="ARBA" id="ARBA00022989"/>
    </source>
</evidence>
<keyword evidence="9" id="KW-1185">Reference proteome</keyword>
<keyword evidence="2" id="KW-0812">Transmembrane</keyword>
<dbReference type="PANTHER" id="PTHR12270:SF52">
    <property type="entry name" value="GLYCOSYLTRANSFERASE-LIKE PROTEIN GNT13-RELATED"/>
    <property type="match status" value="1"/>
</dbReference>
<evidence type="ECO:0000256" key="7">
    <source>
        <dbReference type="SAM" id="SignalP"/>
    </source>
</evidence>
<evidence type="ECO:0000313" key="8">
    <source>
        <dbReference type="EMBL" id="KAJ8602357.1"/>
    </source>
</evidence>
<dbReference type="AlphaFoldDB" id="A0AAD7UCF8"/>
<name>A0AAD7UCF8_9STRA</name>
<sequence>MISNHAWWWVVLVGAEDLAPRCPQCALCEKDDEKSLLRSPPWFALSEGFIGAHVVATRFSAPSRTAYLELLEVLEVSTFASLAVQADREFVWLVVVPDSGVPAEAMSRLRALVAPHRHFFVVLGDEARGAAAAVPRPPRGDRSAVYIWTNLTVGTALHACATRYLKTTLAKQQQQQQQHHAPPRLPSAATTTTYPELLVSWGAVREWVATGGDLGSLRSANPLANPAIPNVATKVVVSSLKKAAAGEFANETGARRVVLVRFFPLRLCHVRGGDACATATSSHAAAVSPILLKDLERNYGAGRARLDVARERLAYLTPPRENRWPQQQTRDATPGVTLVVQTTCERLWSLRVTCRRWEGPIIIVLFVKSNESCAADIEGSACFSEARNSSFVTVAASPEEEVEPTLYPVNRLRNVGIGLVRTTHFFVVDADFWPDAKLHGKLNNVATRDVTTRRAVIVPSFEVDPLAAASSRNDKERCRHARSCAKEFERAVPSTFKHLLACLDTGNCYMFDDARNPEGHSSTDLAAWLRQEPTQLRRLPCVASYRFEPYVMVRKAETSPVFDPSFTGYGKNKISFVLNLRLAGFYFVVLPRAFLTHVPHGTSKAKAVFTASKFLAADRALKQHRIAMNSLFEILVSQIEAAPPSILGGAATCSPYNASRLLKTSRACHLTKIAKDIQIEHAALRASTDWKRRVHGYVHIRNYIKC</sequence>
<dbReference type="InterPro" id="IPR051292">
    <property type="entry name" value="Xyl/GlcA_transferase"/>
</dbReference>
<keyword evidence="3" id="KW-0735">Signal-anchor</keyword>
<dbReference type="GO" id="GO:0016020">
    <property type="term" value="C:membrane"/>
    <property type="evidence" value="ECO:0007669"/>
    <property type="project" value="UniProtKB-SubCell"/>
</dbReference>
<protein>
    <submittedName>
        <fullName evidence="8">Uncharacterized protein</fullName>
    </submittedName>
</protein>
<proteinExistence type="predicted"/>
<dbReference type="Proteomes" id="UP001230188">
    <property type="component" value="Unassembled WGS sequence"/>
</dbReference>
<dbReference type="GO" id="GO:0015020">
    <property type="term" value="F:glucuronosyltransferase activity"/>
    <property type="evidence" value="ECO:0007669"/>
    <property type="project" value="TreeGrafter"/>
</dbReference>
<keyword evidence="6" id="KW-0325">Glycoprotein</keyword>
<keyword evidence="4" id="KW-1133">Transmembrane helix</keyword>
<feature type="signal peptide" evidence="7">
    <location>
        <begin position="1"/>
        <end position="15"/>
    </location>
</feature>
<organism evidence="8 9">
    <name type="scientific">Chrysophaeum taylorii</name>
    <dbReference type="NCBI Taxonomy" id="2483200"/>
    <lineage>
        <taxon>Eukaryota</taxon>
        <taxon>Sar</taxon>
        <taxon>Stramenopiles</taxon>
        <taxon>Ochrophyta</taxon>
        <taxon>Pelagophyceae</taxon>
        <taxon>Pelagomonadales</taxon>
        <taxon>Pelagomonadaceae</taxon>
        <taxon>Chrysophaeum</taxon>
    </lineage>
</organism>
<dbReference type="PANTHER" id="PTHR12270">
    <property type="entry name" value="GLYCOSYLTRANSFERASE-RELATED"/>
    <property type="match status" value="1"/>
</dbReference>
<dbReference type="GO" id="GO:0042285">
    <property type="term" value="F:xylosyltransferase activity"/>
    <property type="evidence" value="ECO:0007669"/>
    <property type="project" value="TreeGrafter"/>
</dbReference>
<evidence type="ECO:0000313" key="9">
    <source>
        <dbReference type="Proteomes" id="UP001230188"/>
    </source>
</evidence>
<dbReference type="Pfam" id="PF13896">
    <property type="entry name" value="Glyco_transf_49"/>
    <property type="match status" value="1"/>
</dbReference>
<dbReference type="InterPro" id="IPR029044">
    <property type="entry name" value="Nucleotide-diphossugar_trans"/>
</dbReference>